<proteinExistence type="predicted"/>
<accession>A0A7S3PZ80</accession>
<protein>
    <submittedName>
        <fullName evidence="1">Uncharacterized protein</fullName>
    </submittedName>
</protein>
<dbReference type="AlphaFoldDB" id="A0A7S3PZ80"/>
<sequence length="326" mass="36449">MLVTKQATASITKTTMLQLEEEAEVCSSFNRSTRWKCRHKGQTLIDNSNGIIPLQQMIPETVKIRHAGGAQYAVQVRHKFSEEEVTSDRNPIDTMLIVTTNNGAGTKTKKKFKYADNSNIPTHLLKKNAVVVSEYENGTIDADLNGWINPAYNGEYFVDIVCDDDCNCSANKRKDSCKVVARLEPPKGVVDEYDDNLSVRKMDTLDSPCAFENKDGWYCSHYGDAKIVVTGPVEGDTFFTTRQAETVIIPNAIGLFQYNVATEVPNVKYPFEGYASELFITTNDETTYGPYKHYVAGATHSVTSYSMLCDENCKCEKPFPNPTIQH</sequence>
<name>A0A7S3PZ80_9STRA</name>
<dbReference type="EMBL" id="HBIO01007338">
    <property type="protein sequence ID" value="CAE0460641.1"/>
    <property type="molecule type" value="Transcribed_RNA"/>
</dbReference>
<organism evidence="1">
    <name type="scientific">Chaetoceros debilis</name>
    <dbReference type="NCBI Taxonomy" id="122233"/>
    <lineage>
        <taxon>Eukaryota</taxon>
        <taxon>Sar</taxon>
        <taxon>Stramenopiles</taxon>
        <taxon>Ochrophyta</taxon>
        <taxon>Bacillariophyta</taxon>
        <taxon>Coscinodiscophyceae</taxon>
        <taxon>Chaetocerotophycidae</taxon>
        <taxon>Chaetocerotales</taxon>
        <taxon>Chaetocerotaceae</taxon>
        <taxon>Chaetoceros</taxon>
    </lineage>
</organism>
<evidence type="ECO:0000313" key="1">
    <source>
        <dbReference type="EMBL" id="CAE0460641.1"/>
    </source>
</evidence>
<gene>
    <name evidence="1" type="ORF">CDEB00056_LOCUS5482</name>
</gene>
<reference evidence="1" key="1">
    <citation type="submission" date="2021-01" db="EMBL/GenBank/DDBJ databases">
        <authorList>
            <person name="Corre E."/>
            <person name="Pelletier E."/>
            <person name="Niang G."/>
            <person name="Scheremetjew M."/>
            <person name="Finn R."/>
            <person name="Kale V."/>
            <person name="Holt S."/>
            <person name="Cochrane G."/>
            <person name="Meng A."/>
            <person name="Brown T."/>
            <person name="Cohen L."/>
        </authorList>
    </citation>
    <scope>NUCLEOTIDE SEQUENCE</scope>
    <source>
        <strain evidence="1">MM31A-1</strain>
    </source>
</reference>